<dbReference type="OrthoDB" id="9776853at2"/>
<comment type="caution">
    <text evidence="1">The sequence shown here is derived from an EMBL/GenBank/DDBJ whole genome shotgun (WGS) entry which is preliminary data.</text>
</comment>
<dbReference type="Proteomes" id="UP000276568">
    <property type="component" value="Unassembled WGS sequence"/>
</dbReference>
<organism evidence="1 2">
    <name type="scientific">Absicoccus porci</name>
    <dbReference type="NCBI Taxonomy" id="2486576"/>
    <lineage>
        <taxon>Bacteria</taxon>
        <taxon>Bacillati</taxon>
        <taxon>Bacillota</taxon>
        <taxon>Erysipelotrichia</taxon>
        <taxon>Erysipelotrichales</taxon>
        <taxon>Erysipelotrichaceae</taxon>
        <taxon>Absicoccus</taxon>
    </lineage>
</organism>
<dbReference type="Gene3D" id="3.40.50.1820">
    <property type="entry name" value="alpha/beta hydrolase"/>
    <property type="match status" value="1"/>
</dbReference>
<keyword evidence="2" id="KW-1185">Reference proteome</keyword>
<dbReference type="RefSeq" id="WP_128520370.1">
    <property type="nucleotide sequence ID" value="NZ_JALFCT010000062.1"/>
</dbReference>
<evidence type="ECO:0000313" key="1">
    <source>
        <dbReference type="EMBL" id="RNM30460.1"/>
    </source>
</evidence>
<name>A0A3N0I1U8_9FIRM</name>
<dbReference type="GO" id="GO:0016787">
    <property type="term" value="F:hydrolase activity"/>
    <property type="evidence" value="ECO:0007669"/>
    <property type="project" value="UniProtKB-KW"/>
</dbReference>
<protein>
    <submittedName>
        <fullName evidence="1">Alpha/beta hydrolase</fullName>
    </submittedName>
</protein>
<gene>
    <name evidence="1" type="ORF">EDX97_06635</name>
</gene>
<dbReference type="AlphaFoldDB" id="A0A3N0I1U8"/>
<evidence type="ECO:0000313" key="2">
    <source>
        <dbReference type="Proteomes" id="UP000276568"/>
    </source>
</evidence>
<dbReference type="EMBL" id="RJQC01000002">
    <property type="protein sequence ID" value="RNM30460.1"/>
    <property type="molecule type" value="Genomic_DNA"/>
</dbReference>
<sequence length="282" mass="33340">MEIKQYNHKKKPVFMYIHGECLSPNSFNTQIKELKKDFEIVLPLLDNTFVSIKQCAKEIVEYICSHYNGHIQVLAGFSLGGQIVAEILAIKNDICEYAIIEGALMYPVKFHNWSDIVAVHFPMLSHNKLFNSFMYYAKYTDTKSEKVYYKTINDLEIKTVSNMYKELHNYKISSSLDNITGKLAILVGTREGREYRKSADILHKQIKNSEIFMLMKYCYGGLSLDHPEEYIRFIKSWVQEKDKQSRIKSERKQKEQEFEYMPNWKHLLNWYQSKKENFNTCD</sequence>
<keyword evidence="1" id="KW-0378">Hydrolase</keyword>
<reference evidence="1 2" key="1">
    <citation type="submission" date="2018-11" db="EMBL/GenBank/DDBJ databases">
        <title>Clostridium sp. nov., a member of the family Erysipelotrichaceae isolated from pig faeces.</title>
        <authorList>
            <person name="Chang Y.-H."/>
        </authorList>
    </citation>
    <scope>NUCLEOTIDE SEQUENCE [LARGE SCALE GENOMIC DNA]</scope>
    <source>
        <strain evidence="1 2">YH-panp20</strain>
    </source>
</reference>
<dbReference type="InterPro" id="IPR029058">
    <property type="entry name" value="AB_hydrolase_fold"/>
</dbReference>
<proteinExistence type="predicted"/>
<accession>A0A3N0I1U8</accession>
<dbReference type="SUPFAM" id="SSF53474">
    <property type="entry name" value="alpha/beta-Hydrolases"/>
    <property type="match status" value="1"/>
</dbReference>